<keyword evidence="2" id="KW-1185">Reference proteome</keyword>
<sequence>MGFSVTLRIQFASEKDRHSGRISPIKSYIGKYNPTVIPNGDHISRQYPKYKMEVTLSFGMNEEMTRVVETAIEEHFTNDDLHINDLEGIGEAVERLLGGYWSVSIFSDPYEFANTAFKRSPSFIVLDVNGSGVAVVKEASN</sequence>
<proteinExistence type="predicted"/>
<accession>A0A8S1HNQ8</accession>
<comment type="caution">
    <text evidence="1">The sequence shown here is derived from an EMBL/GenBank/DDBJ whole genome shotgun (WGS) entry which is preliminary data.</text>
</comment>
<dbReference type="AlphaFoldDB" id="A0A8S1HNQ8"/>
<reference evidence="1" key="1">
    <citation type="submission" date="2020-10" db="EMBL/GenBank/DDBJ databases">
        <authorList>
            <person name="Kikuchi T."/>
        </authorList>
    </citation>
    <scope>NUCLEOTIDE SEQUENCE</scope>
    <source>
        <strain evidence="1">NKZ352</strain>
    </source>
</reference>
<gene>
    <name evidence="1" type="ORF">CAUJ_LOCUS12774</name>
</gene>
<organism evidence="1 2">
    <name type="scientific">Caenorhabditis auriculariae</name>
    <dbReference type="NCBI Taxonomy" id="2777116"/>
    <lineage>
        <taxon>Eukaryota</taxon>
        <taxon>Metazoa</taxon>
        <taxon>Ecdysozoa</taxon>
        <taxon>Nematoda</taxon>
        <taxon>Chromadorea</taxon>
        <taxon>Rhabditida</taxon>
        <taxon>Rhabditina</taxon>
        <taxon>Rhabditomorpha</taxon>
        <taxon>Rhabditoidea</taxon>
        <taxon>Rhabditidae</taxon>
        <taxon>Peloderinae</taxon>
        <taxon>Caenorhabditis</taxon>
    </lineage>
</organism>
<protein>
    <submittedName>
        <fullName evidence="1">Uncharacterized protein</fullName>
    </submittedName>
</protein>
<dbReference type="OrthoDB" id="5825263at2759"/>
<name>A0A8S1HNQ8_9PELO</name>
<dbReference type="Proteomes" id="UP000835052">
    <property type="component" value="Unassembled WGS sequence"/>
</dbReference>
<evidence type="ECO:0000313" key="2">
    <source>
        <dbReference type="Proteomes" id="UP000835052"/>
    </source>
</evidence>
<dbReference type="EMBL" id="CAJGYM010000081">
    <property type="protein sequence ID" value="CAD6196863.1"/>
    <property type="molecule type" value="Genomic_DNA"/>
</dbReference>
<evidence type="ECO:0000313" key="1">
    <source>
        <dbReference type="EMBL" id="CAD6196863.1"/>
    </source>
</evidence>